<feature type="chain" id="PRO_5046031864" description="Glycosyl hydrolases family 39 N-terminal catalytic domain-containing protein" evidence="4">
    <location>
        <begin position="25"/>
        <end position="420"/>
    </location>
</feature>
<reference evidence="7" key="1">
    <citation type="submission" date="2023-07" db="EMBL/GenBank/DDBJ databases">
        <title>Genome mining of underrepresented organisms for secondary metabolites.</title>
        <authorList>
            <person name="D'Agostino P.M."/>
        </authorList>
    </citation>
    <scope>NUCLEOTIDE SEQUENCE [LARGE SCALE GENOMIC DNA]</scope>
    <source>
        <strain evidence="7">WS4403</strain>
    </source>
</reference>
<dbReference type="InterPro" id="IPR017853">
    <property type="entry name" value="GH"/>
</dbReference>
<dbReference type="EMBL" id="JAGGMQ010000001">
    <property type="protein sequence ID" value="MBP2167482.1"/>
    <property type="molecule type" value="Genomic_DNA"/>
</dbReference>
<keyword evidence="4" id="KW-0732">Signal</keyword>
<keyword evidence="2" id="KW-0378">Hydrolase</keyword>
<dbReference type="Proteomes" id="UP001195624">
    <property type="component" value="Unassembled WGS sequence"/>
</dbReference>
<accession>A0ABS4P5L6</accession>
<keyword evidence="3" id="KW-0326">Glycosidase</keyword>
<evidence type="ECO:0000256" key="2">
    <source>
        <dbReference type="ARBA" id="ARBA00022801"/>
    </source>
</evidence>
<name>A0ABS4P5L6_9GAMM</name>
<comment type="similarity">
    <text evidence="1">Belongs to the glycosyl hydrolase 39 family.</text>
</comment>
<evidence type="ECO:0000256" key="4">
    <source>
        <dbReference type="SAM" id="SignalP"/>
    </source>
</evidence>
<feature type="signal peptide" evidence="4">
    <location>
        <begin position="1"/>
        <end position="24"/>
    </location>
</feature>
<evidence type="ECO:0000259" key="5">
    <source>
        <dbReference type="Pfam" id="PF01229"/>
    </source>
</evidence>
<dbReference type="InterPro" id="IPR051923">
    <property type="entry name" value="Glycosyl_Hydrolase_39"/>
</dbReference>
<gene>
    <name evidence="6" type="ORF">J2125_000674</name>
</gene>
<evidence type="ECO:0000313" key="6">
    <source>
        <dbReference type="EMBL" id="MBP2167482.1"/>
    </source>
</evidence>
<dbReference type="InterPro" id="IPR049166">
    <property type="entry name" value="GH39_cat"/>
</dbReference>
<evidence type="ECO:0000256" key="3">
    <source>
        <dbReference type="ARBA" id="ARBA00023295"/>
    </source>
</evidence>
<dbReference type="SUPFAM" id="SSF51445">
    <property type="entry name" value="(Trans)glycosidases"/>
    <property type="match status" value="1"/>
</dbReference>
<dbReference type="Gene3D" id="3.20.20.80">
    <property type="entry name" value="Glycosidases"/>
    <property type="match status" value="1"/>
</dbReference>
<comment type="caution">
    <text evidence="6">The sequence shown here is derived from an EMBL/GenBank/DDBJ whole genome shotgun (WGS) entry which is preliminary data.</text>
</comment>
<evidence type="ECO:0000256" key="1">
    <source>
        <dbReference type="ARBA" id="ARBA00008875"/>
    </source>
</evidence>
<organism evidence="6 7">
    <name type="scientific">Winslowiella toletana</name>
    <dbReference type="NCBI Taxonomy" id="92490"/>
    <lineage>
        <taxon>Bacteria</taxon>
        <taxon>Pseudomonadati</taxon>
        <taxon>Pseudomonadota</taxon>
        <taxon>Gammaproteobacteria</taxon>
        <taxon>Enterobacterales</taxon>
        <taxon>Erwiniaceae</taxon>
        <taxon>Winslowiella</taxon>
    </lineage>
</organism>
<dbReference type="PANTHER" id="PTHR12631">
    <property type="entry name" value="ALPHA-L-IDURONIDASE"/>
    <property type="match status" value="1"/>
</dbReference>
<sequence length="420" mass="47980">MLHMPFRKSITLALLLLGSFQAVAKDVYFRDLFGTNYLPPGKETAKDLGIGWVREDFSWAQVEKVKGTYNWAQLDKKVQSAHAQGVEVLPLLAYTPAWNRVTPKTTGSEPKDYQAWVSFVQAAVDRYSKAPFNLKYFQIWNEPTRKASYWLGSNQDFIDKIYLPAAKIIRNHQGKVVFGGWPASNGLKEFADTIEYHDAIKYTDIIDFHYGNLRPYQWLYDRYVATGKVDGIWQTELGYTAKPESVALVYSYILDFATTHKWDDPMKYKAFWFPAWQGNKKPLRSMTVTASDRSVEYTDNGKQLLLLNSFFSGGPLARENLIKQPATNNDSWTKYFAINVGEQRQVITSTYKPKDKQQNYQYQLKSLKQNPQATLYFADGAKQKLPVKTANGVSTINVAGDLLSKGCQSCERSVFYIVLN</sequence>
<feature type="domain" description="Glycosyl hydrolases family 39 N-terminal catalytic" evidence="5">
    <location>
        <begin position="51"/>
        <end position="188"/>
    </location>
</feature>
<evidence type="ECO:0000313" key="7">
    <source>
        <dbReference type="Proteomes" id="UP001195624"/>
    </source>
</evidence>
<dbReference type="Pfam" id="PF01229">
    <property type="entry name" value="Glyco_hydro_39"/>
    <property type="match status" value="1"/>
</dbReference>
<keyword evidence="7" id="KW-1185">Reference proteome</keyword>
<protein>
    <recommendedName>
        <fullName evidence="5">Glycosyl hydrolases family 39 N-terminal catalytic domain-containing protein</fullName>
    </recommendedName>
</protein>
<dbReference type="PANTHER" id="PTHR12631:SF10">
    <property type="entry name" value="BETA-XYLOSIDASE-LIKE PROTEIN-RELATED"/>
    <property type="match status" value="1"/>
</dbReference>
<proteinExistence type="inferred from homology"/>
<dbReference type="RefSeq" id="WP_017800237.1">
    <property type="nucleotide sequence ID" value="NZ_JAGGMQ010000001.1"/>
</dbReference>